<evidence type="ECO:0000256" key="1">
    <source>
        <dbReference type="SAM" id="Coils"/>
    </source>
</evidence>
<keyword evidence="3" id="KW-1185">Reference proteome</keyword>
<evidence type="ECO:0000313" key="3">
    <source>
        <dbReference type="Proteomes" id="UP000000600"/>
    </source>
</evidence>
<dbReference type="GeneID" id="5022292"/>
<dbReference type="Gene3D" id="1.10.287.510">
    <property type="entry name" value="Helix hairpin bin"/>
    <property type="match status" value="1"/>
</dbReference>
<dbReference type="EMBL" id="CT868064">
    <property type="protein sequence ID" value="CAK69110.1"/>
    <property type="molecule type" value="Genomic_DNA"/>
</dbReference>
<dbReference type="KEGG" id="ptm:GSPATT00037546001"/>
<organism evidence="2 3">
    <name type="scientific">Paramecium tetraurelia</name>
    <dbReference type="NCBI Taxonomy" id="5888"/>
    <lineage>
        <taxon>Eukaryota</taxon>
        <taxon>Sar</taxon>
        <taxon>Alveolata</taxon>
        <taxon>Ciliophora</taxon>
        <taxon>Intramacronucleata</taxon>
        <taxon>Oligohymenophorea</taxon>
        <taxon>Peniculida</taxon>
        <taxon>Parameciidae</taxon>
        <taxon>Paramecium</taxon>
    </lineage>
</organism>
<dbReference type="InParanoid" id="A0CE93"/>
<dbReference type="Proteomes" id="UP000000600">
    <property type="component" value="Unassembled WGS sequence"/>
</dbReference>
<reference evidence="2 3" key="1">
    <citation type="journal article" date="2006" name="Nature">
        <title>Global trends of whole-genome duplications revealed by the ciliate Paramecium tetraurelia.</title>
        <authorList>
            <consortium name="Genoscope"/>
            <person name="Aury J.-M."/>
            <person name="Jaillon O."/>
            <person name="Duret L."/>
            <person name="Noel B."/>
            <person name="Jubin C."/>
            <person name="Porcel B.M."/>
            <person name="Segurens B."/>
            <person name="Daubin V."/>
            <person name="Anthouard V."/>
            <person name="Aiach N."/>
            <person name="Arnaiz O."/>
            <person name="Billaut A."/>
            <person name="Beisson J."/>
            <person name="Blanc I."/>
            <person name="Bouhouche K."/>
            <person name="Camara F."/>
            <person name="Duharcourt S."/>
            <person name="Guigo R."/>
            <person name="Gogendeau D."/>
            <person name="Katinka M."/>
            <person name="Keller A.-M."/>
            <person name="Kissmehl R."/>
            <person name="Klotz C."/>
            <person name="Koll F."/>
            <person name="Le Moue A."/>
            <person name="Lepere C."/>
            <person name="Malinsky S."/>
            <person name="Nowacki M."/>
            <person name="Nowak J.K."/>
            <person name="Plattner H."/>
            <person name="Poulain J."/>
            <person name="Ruiz F."/>
            <person name="Serrano V."/>
            <person name="Zagulski M."/>
            <person name="Dessen P."/>
            <person name="Betermier M."/>
            <person name="Weissenbach J."/>
            <person name="Scarpelli C."/>
            <person name="Schachter V."/>
            <person name="Sperling L."/>
            <person name="Meyer E."/>
            <person name="Cohen J."/>
            <person name="Wincker P."/>
        </authorList>
    </citation>
    <scope>NUCLEOTIDE SEQUENCE [LARGE SCALE GENOMIC DNA]</scope>
    <source>
        <strain evidence="2 3">Stock d4-2</strain>
    </source>
</reference>
<feature type="coiled-coil region" evidence="1">
    <location>
        <begin position="20"/>
        <end position="47"/>
    </location>
</feature>
<dbReference type="AlphaFoldDB" id="A0CE93"/>
<dbReference type="RefSeq" id="XP_001436507.1">
    <property type="nucleotide sequence ID" value="XM_001436470.2"/>
</dbReference>
<evidence type="ECO:0000313" key="2">
    <source>
        <dbReference type="EMBL" id="CAK69110.1"/>
    </source>
</evidence>
<proteinExistence type="predicted"/>
<sequence length="105" mass="12112">MLLAAVIYAFKNNQVNGQVIGELQIQINILKAANEALQNKLNEFEQEGSKFQIYKQNLSQSREERQSLVNTMRNNLQVVKESMNGLKDVILELDNYLLQLEDKDK</sequence>
<dbReference type="HOGENOM" id="CLU_2241818_0_0_1"/>
<keyword evidence="1" id="KW-0175">Coiled coil</keyword>
<name>A0CE93_PARTE</name>
<accession>A0CE93</accession>
<protein>
    <submittedName>
        <fullName evidence="2">Uncharacterized protein</fullName>
    </submittedName>
</protein>
<gene>
    <name evidence="2" type="ORF">GSPATT00037546001</name>
</gene>